<evidence type="ECO:0000313" key="9">
    <source>
        <dbReference type="Proteomes" id="UP000499080"/>
    </source>
</evidence>
<dbReference type="GO" id="GO:0051606">
    <property type="term" value="P:detection of stimulus"/>
    <property type="evidence" value="ECO:0007669"/>
    <property type="project" value="UniProtKB-ARBA"/>
</dbReference>
<dbReference type="EMBL" id="BGPR01025037">
    <property type="protein sequence ID" value="GBN93620.1"/>
    <property type="molecule type" value="Genomic_DNA"/>
</dbReference>
<dbReference type="Proteomes" id="UP000499080">
    <property type="component" value="Unassembled WGS sequence"/>
</dbReference>
<keyword evidence="3 7" id="KW-0812">Transmembrane</keyword>
<proteinExistence type="predicted"/>
<keyword evidence="9" id="KW-1185">Reference proteome</keyword>
<protein>
    <recommendedName>
        <fullName evidence="10">Gustatory receptor</fullName>
    </recommendedName>
</protein>
<evidence type="ECO:0000256" key="3">
    <source>
        <dbReference type="ARBA" id="ARBA00022692"/>
    </source>
</evidence>
<dbReference type="AlphaFoldDB" id="A0A4Y2T155"/>
<evidence type="ECO:0000313" key="8">
    <source>
        <dbReference type="EMBL" id="GBN93620.1"/>
    </source>
</evidence>
<gene>
    <name evidence="8" type="ORF">AVEN_236763_1</name>
</gene>
<evidence type="ECO:0000256" key="7">
    <source>
        <dbReference type="SAM" id="Phobius"/>
    </source>
</evidence>
<comment type="subcellular location">
    <subcellularLocation>
        <location evidence="1">Cell membrane</location>
        <topology evidence="1">Multi-pass membrane protein</topology>
    </subcellularLocation>
</comment>
<feature type="transmembrane region" description="Helical" evidence="7">
    <location>
        <begin position="122"/>
        <end position="145"/>
    </location>
</feature>
<comment type="caution">
    <text evidence="8">The sequence shown here is derived from an EMBL/GenBank/DDBJ whole genome shotgun (WGS) entry which is preliminary data.</text>
</comment>
<evidence type="ECO:0000256" key="4">
    <source>
        <dbReference type="ARBA" id="ARBA00022989"/>
    </source>
</evidence>
<evidence type="ECO:0000256" key="1">
    <source>
        <dbReference type="ARBA" id="ARBA00004651"/>
    </source>
</evidence>
<reference evidence="8 9" key="1">
    <citation type="journal article" date="2019" name="Sci. Rep.">
        <title>Orb-weaving spider Araneus ventricosus genome elucidates the spidroin gene catalogue.</title>
        <authorList>
            <person name="Kono N."/>
            <person name="Nakamura H."/>
            <person name="Ohtoshi R."/>
            <person name="Moran D.A.P."/>
            <person name="Shinohara A."/>
            <person name="Yoshida Y."/>
            <person name="Fujiwara M."/>
            <person name="Mori M."/>
            <person name="Tomita M."/>
            <person name="Arakawa K."/>
        </authorList>
    </citation>
    <scope>NUCLEOTIDE SEQUENCE [LARGE SCALE GENOMIC DNA]</scope>
</reference>
<accession>A0A4Y2T155</accession>
<feature type="transmembrane region" description="Helical" evidence="7">
    <location>
        <begin position="196"/>
        <end position="219"/>
    </location>
</feature>
<dbReference type="GO" id="GO:0050909">
    <property type="term" value="P:sensory perception of taste"/>
    <property type="evidence" value="ECO:0007669"/>
    <property type="project" value="InterPro"/>
</dbReference>
<sequence length="222" mass="25263">MFNVPKGCYCRAMYIVMFIVQVPKLVLIHAFAVLYIILCCSLSKFFDLLSESGSEKKRVDFITYQHHRGIFEHITAVAKSLEDIMSFPIFLISVADFMGMFYGVVALDPFHRLSARSWMKTFSLSALTVSLKCFMLFVCVSLSAAHVHEASERDKEIQLVMIKKILSSEQNFESKNLILLFTNYSGKPLRLSAWGFFYFTKGLVMTAVGSILTYSLLILQVN</sequence>
<dbReference type="PANTHER" id="PTHR21421:SF29">
    <property type="entry name" value="GUSTATORY RECEPTOR 5A FOR TREHALOSE-RELATED"/>
    <property type="match status" value="1"/>
</dbReference>
<keyword evidence="6" id="KW-0675">Receptor</keyword>
<dbReference type="Pfam" id="PF08395">
    <property type="entry name" value="7tm_7"/>
    <property type="match status" value="1"/>
</dbReference>
<evidence type="ECO:0008006" key="10">
    <source>
        <dbReference type="Google" id="ProtNLM"/>
    </source>
</evidence>
<feature type="transmembrane region" description="Helical" evidence="7">
    <location>
        <begin position="89"/>
        <end position="110"/>
    </location>
</feature>
<feature type="transmembrane region" description="Helical" evidence="7">
    <location>
        <begin position="12"/>
        <end position="38"/>
    </location>
</feature>
<keyword evidence="2" id="KW-1003">Cell membrane</keyword>
<evidence type="ECO:0000256" key="6">
    <source>
        <dbReference type="ARBA" id="ARBA00023170"/>
    </source>
</evidence>
<dbReference type="GO" id="GO:0005886">
    <property type="term" value="C:plasma membrane"/>
    <property type="evidence" value="ECO:0007669"/>
    <property type="project" value="UniProtKB-SubCell"/>
</dbReference>
<keyword evidence="5 7" id="KW-0472">Membrane</keyword>
<dbReference type="OrthoDB" id="6437265at2759"/>
<evidence type="ECO:0000256" key="2">
    <source>
        <dbReference type="ARBA" id="ARBA00022475"/>
    </source>
</evidence>
<keyword evidence="4 7" id="KW-1133">Transmembrane helix</keyword>
<dbReference type="GO" id="GO:0038023">
    <property type="term" value="F:signaling receptor activity"/>
    <property type="evidence" value="ECO:0007669"/>
    <property type="project" value="UniProtKB-ARBA"/>
</dbReference>
<name>A0A4Y2T155_ARAVE</name>
<dbReference type="InterPro" id="IPR013604">
    <property type="entry name" value="7TM_chemorcpt"/>
</dbReference>
<organism evidence="8 9">
    <name type="scientific">Araneus ventricosus</name>
    <name type="common">Orbweaver spider</name>
    <name type="synonym">Epeira ventricosa</name>
    <dbReference type="NCBI Taxonomy" id="182803"/>
    <lineage>
        <taxon>Eukaryota</taxon>
        <taxon>Metazoa</taxon>
        <taxon>Ecdysozoa</taxon>
        <taxon>Arthropoda</taxon>
        <taxon>Chelicerata</taxon>
        <taxon>Arachnida</taxon>
        <taxon>Araneae</taxon>
        <taxon>Araneomorphae</taxon>
        <taxon>Entelegynae</taxon>
        <taxon>Araneoidea</taxon>
        <taxon>Araneidae</taxon>
        <taxon>Araneus</taxon>
    </lineage>
</organism>
<evidence type="ECO:0000256" key="5">
    <source>
        <dbReference type="ARBA" id="ARBA00023136"/>
    </source>
</evidence>
<dbReference type="PANTHER" id="PTHR21421">
    <property type="entry name" value="GUSTATORY RECEPTOR"/>
    <property type="match status" value="1"/>
</dbReference>